<keyword evidence="1" id="KW-0805">Transcription regulation</keyword>
<evidence type="ECO:0000313" key="7">
    <source>
        <dbReference type="EMBL" id="OJJ02294.1"/>
    </source>
</evidence>
<sequence length="188" mass="20771">MADHPSRYPPIAPKGPDTELPAPSRSPEEIRTKRASTACGECKQRRTKCTVDDSGPPCAECALHNRECIIDELADKRRKVAAKETEENLKSSQKDLAKSRKDHEITQGELEYYRSYVRYLLDAIRFGQLDDVNNLIAVIRKGATEREIGNFISQFGHLAPRFSLDTPGGSDSTNGEDGTPVVDGPTKA</sequence>
<dbReference type="PROSITE" id="PS50048">
    <property type="entry name" value="ZN2_CY6_FUNGAL_2"/>
    <property type="match status" value="1"/>
</dbReference>
<feature type="domain" description="Zn(2)-C6 fungal-type" evidence="6">
    <location>
        <begin position="38"/>
        <end position="70"/>
    </location>
</feature>
<reference evidence="8" key="1">
    <citation type="journal article" date="2017" name="Genome Biol.">
        <title>Comparative genomics reveals high biological diversity and specific adaptations in the industrially and medically important fungal genus Aspergillus.</title>
        <authorList>
            <person name="de Vries R.P."/>
            <person name="Riley R."/>
            <person name="Wiebenga A."/>
            <person name="Aguilar-Osorio G."/>
            <person name="Amillis S."/>
            <person name="Uchima C.A."/>
            <person name="Anderluh G."/>
            <person name="Asadollahi M."/>
            <person name="Askin M."/>
            <person name="Barry K."/>
            <person name="Battaglia E."/>
            <person name="Bayram O."/>
            <person name="Benocci T."/>
            <person name="Braus-Stromeyer S.A."/>
            <person name="Caldana C."/>
            <person name="Canovas D."/>
            <person name="Cerqueira G.C."/>
            <person name="Chen F."/>
            <person name="Chen W."/>
            <person name="Choi C."/>
            <person name="Clum A."/>
            <person name="Dos Santos R.A."/>
            <person name="Damasio A.R."/>
            <person name="Diallinas G."/>
            <person name="Emri T."/>
            <person name="Fekete E."/>
            <person name="Flipphi M."/>
            <person name="Freyberg S."/>
            <person name="Gallo A."/>
            <person name="Gournas C."/>
            <person name="Habgood R."/>
            <person name="Hainaut M."/>
            <person name="Harispe M.L."/>
            <person name="Henrissat B."/>
            <person name="Hilden K.S."/>
            <person name="Hope R."/>
            <person name="Hossain A."/>
            <person name="Karabika E."/>
            <person name="Karaffa L."/>
            <person name="Karanyi Z."/>
            <person name="Krasevec N."/>
            <person name="Kuo A."/>
            <person name="Kusch H."/>
            <person name="LaButti K."/>
            <person name="Lagendijk E.L."/>
            <person name="Lapidus A."/>
            <person name="Levasseur A."/>
            <person name="Lindquist E."/>
            <person name="Lipzen A."/>
            <person name="Logrieco A.F."/>
            <person name="MacCabe A."/>
            <person name="Maekelae M.R."/>
            <person name="Malavazi I."/>
            <person name="Melin P."/>
            <person name="Meyer V."/>
            <person name="Mielnichuk N."/>
            <person name="Miskei M."/>
            <person name="Molnar A.P."/>
            <person name="Mule G."/>
            <person name="Ngan C.Y."/>
            <person name="Orejas M."/>
            <person name="Orosz E."/>
            <person name="Ouedraogo J.P."/>
            <person name="Overkamp K.M."/>
            <person name="Park H.-S."/>
            <person name="Perrone G."/>
            <person name="Piumi F."/>
            <person name="Punt P.J."/>
            <person name="Ram A.F."/>
            <person name="Ramon A."/>
            <person name="Rauscher S."/>
            <person name="Record E."/>
            <person name="Riano-Pachon D.M."/>
            <person name="Robert V."/>
            <person name="Roehrig J."/>
            <person name="Ruller R."/>
            <person name="Salamov A."/>
            <person name="Salih N.S."/>
            <person name="Samson R.A."/>
            <person name="Sandor E."/>
            <person name="Sanguinetti M."/>
            <person name="Schuetze T."/>
            <person name="Sepcic K."/>
            <person name="Shelest E."/>
            <person name="Sherlock G."/>
            <person name="Sophianopoulou V."/>
            <person name="Squina F.M."/>
            <person name="Sun H."/>
            <person name="Susca A."/>
            <person name="Todd R.B."/>
            <person name="Tsang A."/>
            <person name="Unkles S.E."/>
            <person name="van de Wiele N."/>
            <person name="van Rossen-Uffink D."/>
            <person name="Oliveira J.V."/>
            <person name="Vesth T.C."/>
            <person name="Visser J."/>
            <person name="Yu J.-H."/>
            <person name="Zhou M."/>
            <person name="Andersen M.R."/>
            <person name="Archer D.B."/>
            <person name="Baker S.E."/>
            <person name="Benoit I."/>
            <person name="Brakhage A.A."/>
            <person name="Braus G.H."/>
            <person name="Fischer R."/>
            <person name="Frisvad J.C."/>
            <person name="Goldman G.H."/>
            <person name="Houbraken J."/>
            <person name="Oakley B."/>
            <person name="Pocsi I."/>
            <person name="Scazzocchio C."/>
            <person name="Seiboth B."/>
            <person name="vanKuyk P.A."/>
            <person name="Wortman J."/>
            <person name="Dyer P.S."/>
            <person name="Grigoriev I.V."/>
        </authorList>
    </citation>
    <scope>NUCLEOTIDE SEQUENCE [LARGE SCALE GENOMIC DNA]</scope>
    <source>
        <strain evidence="8">CBS 583.65</strain>
    </source>
</reference>
<feature type="region of interest" description="Disordered" evidence="5">
    <location>
        <begin position="163"/>
        <end position="188"/>
    </location>
</feature>
<dbReference type="PANTHER" id="PTHR47256">
    <property type="entry name" value="ZN(II)2CYS6 TRANSCRIPTION FACTOR (EUROFUNG)-RELATED"/>
    <property type="match status" value="1"/>
</dbReference>
<dbReference type="OrthoDB" id="4356994at2759"/>
<keyword evidence="3" id="KW-0804">Transcription</keyword>
<dbReference type="CDD" id="cd00067">
    <property type="entry name" value="GAL4"/>
    <property type="match status" value="1"/>
</dbReference>
<evidence type="ECO:0000256" key="1">
    <source>
        <dbReference type="ARBA" id="ARBA00023015"/>
    </source>
</evidence>
<name>A0A1L9PL92_ASPVE</name>
<dbReference type="PANTHER" id="PTHR47256:SF1">
    <property type="entry name" value="ZN(II)2CYS6 TRANSCRIPTION FACTOR (EUROFUNG)"/>
    <property type="match status" value="1"/>
</dbReference>
<keyword evidence="2" id="KW-0238">DNA-binding</keyword>
<dbReference type="GeneID" id="63731416"/>
<dbReference type="InterPro" id="IPR001138">
    <property type="entry name" value="Zn2Cys6_DnaBD"/>
</dbReference>
<evidence type="ECO:0000256" key="5">
    <source>
        <dbReference type="SAM" id="MobiDB-lite"/>
    </source>
</evidence>
<dbReference type="Proteomes" id="UP000184073">
    <property type="component" value="Unassembled WGS sequence"/>
</dbReference>
<keyword evidence="4" id="KW-0539">Nucleus</keyword>
<dbReference type="AlphaFoldDB" id="A0A1L9PL92"/>
<dbReference type="PROSITE" id="PS00463">
    <property type="entry name" value="ZN2_CY6_FUNGAL_1"/>
    <property type="match status" value="1"/>
</dbReference>
<evidence type="ECO:0000256" key="3">
    <source>
        <dbReference type="ARBA" id="ARBA00023163"/>
    </source>
</evidence>
<organism evidence="7 8">
    <name type="scientific">Aspergillus versicolor CBS 583.65</name>
    <dbReference type="NCBI Taxonomy" id="1036611"/>
    <lineage>
        <taxon>Eukaryota</taxon>
        <taxon>Fungi</taxon>
        <taxon>Dikarya</taxon>
        <taxon>Ascomycota</taxon>
        <taxon>Pezizomycotina</taxon>
        <taxon>Eurotiomycetes</taxon>
        <taxon>Eurotiomycetidae</taxon>
        <taxon>Eurotiales</taxon>
        <taxon>Aspergillaceae</taxon>
        <taxon>Aspergillus</taxon>
        <taxon>Aspergillus subgen. Nidulantes</taxon>
    </lineage>
</organism>
<dbReference type="Gene3D" id="4.10.240.10">
    <property type="entry name" value="Zn(2)-C6 fungal-type DNA-binding domain"/>
    <property type="match status" value="1"/>
</dbReference>
<dbReference type="SMART" id="SM00066">
    <property type="entry name" value="GAL4"/>
    <property type="match status" value="1"/>
</dbReference>
<dbReference type="GO" id="GO:0000981">
    <property type="term" value="F:DNA-binding transcription factor activity, RNA polymerase II-specific"/>
    <property type="evidence" value="ECO:0007669"/>
    <property type="project" value="InterPro"/>
</dbReference>
<keyword evidence="8" id="KW-1185">Reference proteome</keyword>
<dbReference type="InterPro" id="IPR036864">
    <property type="entry name" value="Zn2-C6_fun-type_DNA-bd_sf"/>
</dbReference>
<proteinExistence type="predicted"/>
<dbReference type="STRING" id="1036611.A0A1L9PL92"/>
<feature type="region of interest" description="Disordered" evidence="5">
    <location>
        <begin position="1"/>
        <end position="36"/>
    </location>
</feature>
<dbReference type="RefSeq" id="XP_040668056.1">
    <property type="nucleotide sequence ID" value="XM_040815905.1"/>
</dbReference>
<evidence type="ECO:0000256" key="4">
    <source>
        <dbReference type="ARBA" id="ARBA00023242"/>
    </source>
</evidence>
<accession>A0A1L9PL92</accession>
<dbReference type="SUPFAM" id="SSF57701">
    <property type="entry name" value="Zn2/Cys6 DNA-binding domain"/>
    <property type="match status" value="1"/>
</dbReference>
<dbReference type="GO" id="GO:0003677">
    <property type="term" value="F:DNA binding"/>
    <property type="evidence" value="ECO:0007669"/>
    <property type="project" value="UniProtKB-KW"/>
</dbReference>
<evidence type="ECO:0000313" key="8">
    <source>
        <dbReference type="Proteomes" id="UP000184073"/>
    </source>
</evidence>
<dbReference type="VEuPathDB" id="FungiDB:ASPVEDRAFT_666944"/>
<dbReference type="GO" id="GO:0008270">
    <property type="term" value="F:zinc ion binding"/>
    <property type="evidence" value="ECO:0007669"/>
    <property type="project" value="InterPro"/>
</dbReference>
<evidence type="ECO:0000259" key="6">
    <source>
        <dbReference type="PROSITE" id="PS50048"/>
    </source>
</evidence>
<protein>
    <recommendedName>
        <fullName evidence="6">Zn(2)-C6 fungal-type domain-containing protein</fullName>
    </recommendedName>
</protein>
<dbReference type="EMBL" id="KV878129">
    <property type="protein sequence ID" value="OJJ02294.1"/>
    <property type="molecule type" value="Genomic_DNA"/>
</dbReference>
<gene>
    <name evidence="7" type="ORF">ASPVEDRAFT_666944</name>
</gene>
<evidence type="ECO:0000256" key="2">
    <source>
        <dbReference type="ARBA" id="ARBA00023125"/>
    </source>
</evidence>
<dbReference type="InterPro" id="IPR053187">
    <property type="entry name" value="Notoamide_regulator"/>
</dbReference>
<dbReference type="Pfam" id="PF00172">
    <property type="entry name" value="Zn_clus"/>
    <property type="match status" value="1"/>
</dbReference>